<keyword evidence="5 7" id="KW-0472">Membrane</keyword>
<evidence type="ECO:0000256" key="5">
    <source>
        <dbReference type="ARBA" id="ARBA00023136"/>
    </source>
</evidence>
<proteinExistence type="inferred from homology"/>
<evidence type="ECO:0000256" key="3">
    <source>
        <dbReference type="ARBA" id="ARBA00022692"/>
    </source>
</evidence>
<evidence type="ECO:0000256" key="6">
    <source>
        <dbReference type="SAM" id="MobiDB-lite"/>
    </source>
</evidence>
<keyword evidence="4 7" id="KW-1133">Transmembrane helix</keyword>
<dbReference type="GO" id="GO:0016020">
    <property type="term" value="C:membrane"/>
    <property type="evidence" value="ECO:0007669"/>
    <property type="project" value="UniProtKB-SubCell"/>
</dbReference>
<evidence type="ECO:0000256" key="1">
    <source>
        <dbReference type="ARBA" id="ARBA00004141"/>
    </source>
</evidence>
<feature type="transmembrane region" description="Helical" evidence="7">
    <location>
        <begin position="206"/>
        <end position="225"/>
    </location>
</feature>
<reference evidence="9" key="1">
    <citation type="journal article" date="2019" name="Nat. Commun.">
        <title>Expansion of phycobilisome linker gene families in mesophilic red algae.</title>
        <authorList>
            <person name="Lee J."/>
            <person name="Kim D."/>
            <person name="Bhattacharya D."/>
            <person name="Yoon H.S."/>
        </authorList>
    </citation>
    <scope>NUCLEOTIDE SEQUENCE [LARGE SCALE GENOMIC DNA]</scope>
    <source>
        <strain evidence="9">CCMP 1328</strain>
    </source>
</reference>
<comment type="similarity">
    <text evidence="2">Belongs to the autoinducer-2 exporter (AI-2E) (TC 2.A.86) family.</text>
</comment>
<protein>
    <submittedName>
        <fullName evidence="8">UPF0118 membrane protein YdbI</fullName>
    </submittedName>
</protein>
<dbReference type="EMBL" id="VRMN01000001">
    <property type="protein sequence ID" value="KAA8498164.1"/>
    <property type="molecule type" value="Genomic_DNA"/>
</dbReference>
<accession>A0A5J4Z5A5</accession>
<evidence type="ECO:0000256" key="7">
    <source>
        <dbReference type="SAM" id="Phobius"/>
    </source>
</evidence>
<name>A0A5J4Z5A5_PORPP</name>
<dbReference type="PANTHER" id="PTHR21716">
    <property type="entry name" value="TRANSMEMBRANE PROTEIN"/>
    <property type="match status" value="1"/>
</dbReference>
<feature type="transmembrane region" description="Helical" evidence="7">
    <location>
        <begin position="529"/>
        <end position="558"/>
    </location>
</feature>
<dbReference type="Pfam" id="PF01594">
    <property type="entry name" value="AI-2E_transport"/>
    <property type="match status" value="1"/>
</dbReference>
<feature type="transmembrane region" description="Helical" evidence="7">
    <location>
        <begin position="461"/>
        <end position="488"/>
    </location>
</feature>
<evidence type="ECO:0000256" key="2">
    <source>
        <dbReference type="ARBA" id="ARBA00009773"/>
    </source>
</evidence>
<feature type="transmembrane region" description="Helical" evidence="7">
    <location>
        <begin position="158"/>
        <end position="186"/>
    </location>
</feature>
<feature type="transmembrane region" description="Helical" evidence="7">
    <location>
        <begin position="371"/>
        <end position="394"/>
    </location>
</feature>
<dbReference type="InterPro" id="IPR002549">
    <property type="entry name" value="AI-2E-like"/>
</dbReference>
<keyword evidence="9" id="KW-1185">Reference proteome</keyword>
<feature type="region of interest" description="Disordered" evidence="6">
    <location>
        <begin position="568"/>
        <end position="590"/>
    </location>
</feature>
<dbReference type="OrthoDB" id="531865at2759"/>
<dbReference type="PANTHER" id="PTHR21716:SF62">
    <property type="entry name" value="TRANSPORT PROTEIN YDBI-RELATED"/>
    <property type="match status" value="1"/>
</dbReference>
<organism evidence="8 9">
    <name type="scientific">Porphyridium purpureum</name>
    <name type="common">Red alga</name>
    <name type="synonym">Porphyridium cruentum</name>
    <dbReference type="NCBI Taxonomy" id="35688"/>
    <lineage>
        <taxon>Eukaryota</taxon>
        <taxon>Rhodophyta</taxon>
        <taxon>Bangiophyceae</taxon>
        <taxon>Porphyridiales</taxon>
        <taxon>Porphyridiaceae</taxon>
        <taxon>Porphyridium</taxon>
    </lineage>
</organism>
<gene>
    <name evidence="8" type="ORF">FVE85_5749</name>
</gene>
<dbReference type="AlphaFoldDB" id="A0A5J4Z5A5"/>
<comment type="subcellular location">
    <subcellularLocation>
        <location evidence="1">Membrane</location>
        <topology evidence="1">Multi-pass membrane protein</topology>
    </subcellularLocation>
</comment>
<comment type="caution">
    <text evidence="8">The sequence shown here is derived from an EMBL/GenBank/DDBJ whole genome shotgun (WGS) entry which is preliminary data.</text>
</comment>
<evidence type="ECO:0000313" key="8">
    <source>
        <dbReference type="EMBL" id="KAA8498164.1"/>
    </source>
</evidence>
<sequence length="590" mass="63591">MAAAAAAAVRAAPLNAETSRRRRAERATAFVLGSAALHAVATQRLVSLRTVELRGAVRGRGERTRRAGIRTTGAGALHHQDNGLRVQGRKETRKLWLAGSNQEPSEEQSNDVPALNTGSAAVPKISASGINLQSQGAQVVQAGLGNAALFGVPLQKALIWAVMLAILYTLRPFYAVLLGTFVLAYLAESMVGWASTLSRGRVPRRAIVSSFYAFIITMFMILSLVTVPRAFREGRDVVVRLQDANPYVMVANGIRSSIGDQWSEKLETFLILSVESSESADTLSDSTKEILEQIPSSFERPSGGLLPSPFSKARQSPAPPAPASPQQQLAREPVLQQEVGWTEGRSQRLGVLLQKVFGNNVRRGTKLITTILRAAGGFIYKFVASLIFSFMVLWDLPNLKRAAKRLRRGRLASVYEEVVPVLADVSNVLGKAFEAQSMIALVNTVLTVAGLLILRIPGVFFLSTLTLVCSFVPVAGVIISTVPMAYIALVEYGVRKALSVMLMVVLVHTVEANTIAPLIFSTHLKLHPLLVLAVLFVADHFFGITGLLLGAPIAVYVLRLLQANDDDDSEEAEGNTEQTALVEGTAPSQT</sequence>
<dbReference type="GO" id="GO:0055085">
    <property type="term" value="P:transmembrane transport"/>
    <property type="evidence" value="ECO:0007669"/>
    <property type="project" value="TreeGrafter"/>
</dbReference>
<feature type="region of interest" description="Disordered" evidence="6">
    <location>
        <begin position="309"/>
        <end position="329"/>
    </location>
</feature>
<dbReference type="Proteomes" id="UP000324585">
    <property type="component" value="Unassembled WGS sequence"/>
</dbReference>
<evidence type="ECO:0000256" key="4">
    <source>
        <dbReference type="ARBA" id="ARBA00022989"/>
    </source>
</evidence>
<feature type="transmembrane region" description="Helical" evidence="7">
    <location>
        <begin position="435"/>
        <end position="454"/>
    </location>
</feature>
<keyword evidence="3 7" id="KW-0812">Transmembrane</keyword>
<evidence type="ECO:0000313" key="9">
    <source>
        <dbReference type="Proteomes" id="UP000324585"/>
    </source>
</evidence>
<feature type="transmembrane region" description="Helical" evidence="7">
    <location>
        <begin position="500"/>
        <end position="520"/>
    </location>
</feature>